<name>A0A1L7XUW7_9HELO</name>
<keyword evidence="2 6" id="KW-0812">Transmembrane</keyword>
<protein>
    <recommendedName>
        <fullName evidence="9">LrgB-like protein</fullName>
    </recommendedName>
</protein>
<feature type="region of interest" description="Disordered" evidence="5">
    <location>
        <begin position="184"/>
        <end position="203"/>
    </location>
</feature>
<dbReference type="GO" id="GO:0016020">
    <property type="term" value="C:membrane"/>
    <property type="evidence" value="ECO:0007669"/>
    <property type="project" value="UniProtKB-SubCell"/>
</dbReference>
<feature type="transmembrane region" description="Helical" evidence="6">
    <location>
        <begin position="502"/>
        <end position="526"/>
    </location>
</feature>
<dbReference type="PANTHER" id="PTHR30249:SF0">
    <property type="entry name" value="PLASTIDAL GLYCOLATE_GLYCERATE TRANSLOCATOR 1, CHLOROPLASTIC"/>
    <property type="match status" value="1"/>
</dbReference>
<dbReference type="PANTHER" id="PTHR30249">
    <property type="entry name" value="PUTATIVE SEROTONIN TRANSPORTER"/>
    <property type="match status" value="1"/>
</dbReference>
<dbReference type="InterPro" id="IPR007300">
    <property type="entry name" value="CidB/LrgB"/>
</dbReference>
<feature type="transmembrane region" description="Helical" evidence="6">
    <location>
        <begin position="303"/>
        <end position="321"/>
    </location>
</feature>
<evidence type="ECO:0000256" key="5">
    <source>
        <dbReference type="SAM" id="MobiDB-lite"/>
    </source>
</evidence>
<feature type="transmembrane region" description="Helical" evidence="6">
    <location>
        <begin position="255"/>
        <end position="273"/>
    </location>
</feature>
<evidence type="ECO:0000256" key="3">
    <source>
        <dbReference type="ARBA" id="ARBA00022989"/>
    </source>
</evidence>
<evidence type="ECO:0008006" key="9">
    <source>
        <dbReference type="Google" id="ProtNLM"/>
    </source>
</evidence>
<feature type="transmembrane region" description="Helical" evidence="6">
    <location>
        <begin position="127"/>
        <end position="154"/>
    </location>
</feature>
<dbReference type="Proteomes" id="UP000184330">
    <property type="component" value="Unassembled WGS sequence"/>
</dbReference>
<keyword evidence="3 6" id="KW-1133">Transmembrane helix</keyword>
<gene>
    <name evidence="7" type="ORF">PAC_18705</name>
</gene>
<reference evidence="7 8" key="1">
    <citation type="submission" date="2016-03" db="EMBL/GenBank/DDBJ databases">
        <authorList>
            <person name="Ploux O."/>
        </authorList>
    </citation>
    <scope>NUCLEOTIDE SEQUENCE [LARGE SCALE GENOMIC DNA]</scope>
    <source>
        <strain evidence="7 8">UAMH 11012</strain>
    </source>
</reference>
<evidence type="ECO:0000256" key="6">
    <source>
        <dbReference type="SAM" id="Phobius"/>
    </source>
</evidence>
<dbReference type="AlphaFoldDB" id="A0A1L7XUW7"/>
<dbReference type="Pfam" id="PF04172">
    <property type="entry name" value="LrgB"/>
    <property type="match status" value="1"/>
</dbReference>
<evidence type="ECO:0000313" key="7">
    <source>
        <dbReference type="EMBL" id="CZR68805.1"/>
    </source>
</evidence>
<sequence length="535" mass="58545">MATQRDTRSKRLHADESIVVPEVAKRLLISWILVPFSIVVMLYFVLALNTLIGLGTVAFPASVACLLILFFVLIFLDLILSKKHMNWVLKVLDVPTGFALRTMNLYFTPSFVTLPLASSISGKEVGVLIAVFVIGYLAQFMLTAYTSVAVQILLGRWHKHRSTRRVDAPRDHGLSIVPTDIEENRRSGEDLPSSTATSSSSHELQLVGRVDEIDQKSVRSTPPTTVNIPPTNTIIQSSNAIQHHRNWADSLVKHLDVSIYFCLFTFIGIPVYYSTAYTMPIFLTLNILLYHLANAIPQKVKRIAHPVLVTSLLTILTIWILSLTRHKTLHEGLTLYKTSTTYLSYFRSSPNLPLPGAGDILSSLLDASIVSLAMPMYQYRHDLYHHFIAIFIPVSALAVVSLFAYPPLCYKLGVEKTISLAMAPRSVTLALAQLSAENLGGSVGAISPIAVVSGICGPIFGPSILKLLRIPKDDFVTTGVVLGANSSAIATAMLLQRDRRAAALSALAMSVFGILFVILTVIPPVVGYVQSLVGM</sequence>
<accession>A0A1L7XUW7</accession>
<proteinExistence type="predicted"/>
<evidence type="ECO:0000256" key="2">
    <source>
        <dbReference type="ARBA" id="ARBA00022692"/>
    </source>
</evidence>
<feature type="transmembrane region" description="Helical" evidence="6">
    <location>
        <begin position="58"/>
        <end position="80"/>
    </location>
</feature>
<keyword evidence="4 6" id="KW-0472">Membrane</keyword>
<dbReference type="EMBL" id="FJOG01000060">
    <property type="protein sequence ID" value="CZR68805.1"/>
    <property type="molecule type" value="Genomic_DNA"/>
</dbReference>
<feature type="transmembrane region" description="Helical" evidence="6">
    <location>
        <begin position="384"/>
        <end position="405"/>
    </location>
</feature>
<comment type="subcellular location">
    <subcellularLocation>
        <location evidence="1">Membrane</location>
        <topology evidence="1">Multi-pass membrane protein</topology>
    </subcellularLocation>
</comment>
<dbReference type="OrthoDB" id="2502820at2759"/>
<keyword evidence="8" id="KW-1185">Reference proteome</keyword>
<evidence type="ECO:0000256" key="4">
    <source>
        <dbReference type="ARBA" id="ARBA00023136"/>
    </source>
</evidence>
<feature type="transmembrane region" description="Helical" evidence="6">
    <location>
        <begin position="27"/>
        <end position="52"/>
    </location>
</feature>
<evidence type="ECO:0000256" key="1">
    <source>
        <dbReference type="ARBA" id="ARBA00004141"/>
    </source>
</evidence>
<evidence type="ECO:0000313" key="8">
    <source>
        <dbReference type="Proteomes" id="UP000184330"/>
    </source>
</evidence>
<organism evidence="7 8">
    <name type="scientific">Phialocephala subalpina</name>
    <dbReference type="NCBI Taxonomy" id="576137"/>
    <lineage>
        <taxon>Eukaryota</taxon>
        <taxon>Fungi</taxon>
        <taxon>Dikarya</taxon>
        <taxon>Ascomycota</taxon>
        <taxon>Pezizomycotina</taxon>
        <taxon>Leotiomycetes</taxon>
        <taxon>Helotiales</taxon>
        <taxon>Mollisiaceae</taxon>
        <taxon>Phialocephala</taxon>
        <taxon>Phialocephala fortinii species complex</taxon>
    </lineage>
</organism>